<reference evidence="1" key="1">
    <citation type="submission" date="2022-10" db="EMBL/GenBank/DDBJ databases">
        <title>Gaoshiqiia sediminis gen. nov., sp. nov., isolated from coastal sediment.</title>
        <authorList>
            <person name="Yu W.X."/>
            <person name="Mu D.S."/>
            <person name="Du J.Z."/>
            <person name="Liang Y.Q."/>
        </authorList>
    </citation>
    <scope>NUCLEOTIDE SEQUENCE</scope>
    <source>
        <strain evidence="1">A06</strain>
    </source>
</reference>
<comment type="caution">
    <text evidence="1">The sequence shown here is derived from an EMBL/GenBank/DDBJ whole genome shotgun (WGS) entry which is preliminary data.</text>
</comment>
<organism evidence="1 2">
    <name type="scientific">Gaoshiqia sediminis</name>
    <dbReference type="NCBI Taxonomy" id="2986998"/>
    <lineage>
        <taxon>Bacteria</taxon>
        <taxon>Pseudomonadati</taxon>
        <taxon>Bacteroidota</taxon>
        <taxon>Bacteroidia</taxon>
        <taxon>Marinilabiliales</taxon>
        <taxon>Prolixibacteraceae</taxon>
        <taxon>Gaoshiqia</taxon>
    </lineage>
</organism>
<gene>
    <name evidence="1" type="ORF">N2K84_18205</name>
</gene>
<protein>
    <submittedName>
        <fullName evidence="1">Uncharacterized protein</fullName>
    </submittedName>
</protein>
<dbReference type="AlphaFoldDB" id="A0AA41YDC0"/>
<evidence type="ECO:0000313" key="1">
    <source>
        <dbReference type="EMBL" id="MCW0484673.1"/>
    </source>
</evidence>
<proteinExistence type="predicted"/>
<name>A0AA41YDC0_9BACT</name>
<sequence>MKIFLIIITVICTLSLKAQVINTMVKIYANSSRAKVNRMENERQAAFKNFAESYNRAETIEKIEGNTTYYYKGRLLVGFKYENRQITTNNQVNVILETFRENLRIKWKVYNLDSGIQYYAKKDDIIYSITVEAYSENQVIINQLFKTANIL</sequence>
<keyword evidence="2" id="KW-1185">Reference proteome</keyword>
<dbReference type="EMBL" id="JAPAAF010000045">
    <property type="protein sequence ID" value="MCW0484673.1"/>
    <property type="molecule type" value="Genomic_DNA"/>
</dbReference>
<evidence type="ECO:0000313" key="2">
    <source>
        <dbReference type="Proteomes" id="UP001163821"/>
    </source>
</evidence>
<dbReference type="Proteomes" id="UP001163821">
    <property type="component" value="Unassembled WGS sequence"/>
</dbReference>
<accession>A0AA41YDC0</accession>
<dbReference type="RefSeq" id="WP_282593261.1">
    <property type="nucleotide sequence ID" value="NZ_JAPAAF010000045.1"/>
</dbReference>